<reference evidence="1 2" key="2">
    <citation type="submission" date="2019-09" db="EMBL/GenBank/DDBJ databases">
        <authorList>
            <person name="Jin C."/>
        </authorList>
    </citation>
    <scope>NUCLEOTIDE SEQUENCE [LARGE SCALE GENOMIC DNA]</scope>
    <source>
        <strain evidence="1 2">AN110305</strain>
    </source>
</reference>
<evidence type="ECO:0000313" key="2">
    <source>
        <dbReference type="Proteomes" id="UP000323454"/>
    </source>
</evidence>
<reference evidence="1 2" key="1">
    <citation type="submission" date="2019-09" db="EMBL/GenBank/DDBJ databases">
        <title>Goodfellowia gen. nov., a new genus of the Pseudonocardineae related to Actinoalloteichus, containing Goodfellowia coeruleoviolacea gen. nov., comb. nov. gen. nov., comb. nov.</title>
        <authorList>
            <person name="Labeda D."/>
        </authorList>
    </citation>
    <scope>NUCLEOTIDE SEQUENCE [LARGE SCALE GENOMIC DNA]</scope>
    <source>
        <strain evidence="1 2">AN110305</strain>
    </source>
</reference>
<evidence type="ECO:0000313" key="1">
    <source>
        <dbReference type="EMBL" id="KAA2258045.1"/>
    </source>
</evidence>
<dbReference type="Pfam" id="PF03069">
    <property type="entry name" value="FmdA_AmdA"/>
    <property type="match status" value="1"/>
</dbReference>
<dbReference type="Gene3D" id="3.10.28.20">
    <property type="entry name" value="Acetamidase/Formamidase-like domains"/>
    <property type="match status" value="1"/>
</dbReference>
<dbReference type="PANTHER" id="PTHR31891">
    <property type="entry name" value="FORMAMIDASE C869.04-RELATED"/>
    <property type="match status" value="1"/>
</dbReference>
<keyword evidence="2" id="KW-1185">Reference proteome</keyword>
<dbReference type="RefSeq" id="WP_149852009.1">
    <property type="nucleotide sequence ID" value="NZ_VUOB01000042.1"/>
</dbReference>
<accession>A0A5B2X4G2</accession>
<dbReference type="GO" id="GO:0016811">
    <property type="term" value="F:hydrolase activity, acting on carbon-nitrogen (but not peptide) bonds, in linear amides"/>
    <property type="evidence" value="ECO:0007669"/>
    <property type="project" value="InterPro"/>
</dbReference>
<comment type="caution">
    <text evidence="1">The sequence shown here is derived from an EMBL/GenBank/DDBJ whole genome shotgun (WGS) entry which is preliminary data.</text>
</comment>
<name>A0A5B2X4G2_9PSEU</name>
<proteinExistence type="predicted"/>
<dbReference type="Proteomes" id="UP000323454">
    <property type="component" value="Unassembled WGS sequence"/>
</dbReference>
<gene>
    <name evidence="1" type="ORF">F0L68_23980</name>
</gene>
<organism evidence="1 2">
    <name type="scientific">Solihabitans fulvus</name>
    <dbReference type="NCBI Taxonomy" id="1892852"/>
    <lineage>
        <taxon>Bacteria</taxon>
        <taxon>Bacillati</taxon>
        <taxon>Actinomycetota</taxon>
        <taxon>Actinomycetes</taxon>
        <taxon>Pseudonocardiales</taxon>
        <taxon>Pseudonocardiaceae</taxon>
        <taxon>Solihabitans</taxon>
    </lineage>
</organism>
<protein>
    <submittedName>
        <fullName evidence="1">Acetamidase</fullName>
    </submittedName>
</protein>
<dbReference type="OrthoDB" id="9785236at2"/>
<dbReference type="PANTHER" id="PTHR31891:SF1">
    <property type="entry name" value="FORMAMIDASE C869.04-RELATED"/>
    <property type="match status" value="1"/>
</dbReference>
<dbReference type="Gene3D" id="2.60.120.580">
    <property type="entry name" value="Acetamidase/Formamidase-like domains"/>
    <property type="match status" value="2"/>
</dbReference>
<dbReference type="InterPro" id="IPR004304">
    <property type="entry name" value="FmdA_AmdA"/>
</dbReference>
<dbReference type="SUPFAM" id="SSF141130">
    <property type="entry name" value="Acetamidase/Formamidase-like"/>
    <property type="match status" value="1"/>
</dbReference>
<dbReference type="AlphaFoldDB" id="A0A5B2X4G2"/>
<dbReference type="EMBL" id="VUOB01000042">
    <property type="protein sequence ID" value="KAA2258045.1"/>
    <property type="molecule type" value="Genomic_DNA"/>
</dbReference>
<sequence>MSAIEVVRLDPTPDQLVYTFGGHQPLLRVRPGTVIELTTEDCFGGRVRGVDDLPSQVCEFPRLNPVTGPIHVEGARPGDLLAVHFVDIRPRRDWAVSSTFPHFGALTTTHSTAMLHAPLEELVWRYDVDVERGIVRYRARRSELEVELPLDPMHGTVGVAPAGGEVVMSITPSAHGGNMDTPELRAGTTVYLPVNVDGAMLAIGDGHCRQGEGEVCGTAVEAAMETVIVVDVVRGALRAWPRLENDEFIMSTGSVRPLEDAFRISQHDLVGWTADLLDLDPLDALQLVSQAGLAPVGNVVDTNYTMVAKLPTSVLGGARPYDGLHQRLRDVGRSYLAERGSVAS</sequence>